<evidence type="ECO:0000313" key="3">
    <source>
        <dbReference type="EMBL" id="KOM29670.1"/>
    </source>
</evidence>
<dbReference type="Gramene" id="KOM29670">
    <property type="protein sequence ID" value="KOM29670"/>
    <property type="gene ID" value="LR48_Vigan743s000300"/>
</dbReference>
<protein>
    <submittedName>
        <fullName evidence="3">Uncharacterized protein</fullName>
    </submittedName>
</protein>
<evidence type="ECO:0000313" key="4">
    <source>
        <dbReference type="Proteomes" id="UP000053144"/>
    </source>
</evidence>
<evidence type="ECO:0000256" key="1">
    <source>
        <dbReference type="SAM" id="MobiDB-lite"/>
    </source>
</evidence>
<keyword evidence="2" id="KW-0472">Membrane</keyword>
<reference evidence="4" key="1">
    <citation type="journal article" date="2015" name="Proc. Natl. Acad. Sci. U.S.A.">
        <title>Genome sequencing of adzuki bean (Vigna angularis) provides insight into high starch and low fat accumulation and domestication.</title>
        <authorList>
            <person name="Yang K."/>
            <person name="Tian Z."/>
            <person name="Chen C."/>
            <person name="Luo L."/>
            <person name="Zhao B."/>
            <person name="Wang Z."/>
            <person name="Yu L."/>
            <person name="Li Y."/>
            <person name="Sun Y."/>
            <person name="Li W."/>
            <person name="Chen Y."/>
            <person name="Li Y."/>
            <person name="Zhang Y."/>
            <person name="Ai D."/>
            <person name="Zhao J."/>
            <person name="Shang C."/>
            <person name="Ma Y."/>
            <person name="Wu B."/>
            <person name="Wang M."/>
            <person name="Gao L."/>
            <person name="Sun D."/>
            <person name="Zhang P."/>
            <person name="Guo F."/>
            <person name="Wang W."/>
            <person name="Li Y."/>
            <person name="Wang J."/>
            <person name="Varshney R.K."/>
            <person name="Wang J."/>
            <person name="Ling H.Q."/>
            <person name="Wan P."/>
        </authorList>
    </citation>
    <scope>NUCLEOTIDE SEQUENCE</scope>
    <source>
        <strain evidence="4">cv. Jingnong 6</strain>
    </source>
</reference>
<accession>A0A0L9TGK0</accession>
<evidence type="ECO:0000256" key="2">
    <source>
        <dbReference type="SAM" id="Phobius"/>
    </source>
</evidence>
<dbReference type="EMBL" id="KQ258517">
    <property type="protein sequence ID" value="KOM29670.1"/>
    <property type="molecule type" value="Genomic_DNA"/>
</dbReference>
<feature type="region of interest" description="Disordered" evidence="1">
    <location>
        <begin position="30"/>
        <end position="52"/>
    </location>
</feature>
<sequence length="126" mass="14391">MADDSGRWQTDARWQRTKLKSFKLQLTAADNGKTTADNDNGHRTNANNNDNAEEFVEPDKALMSLLRQDVKGIKNKKAKGLMKMGSLLIWFLTFVTIPQAFVMEDGKFFYKQSGELLTPLQHRRSI</sequence>
<keyword evidence="2" id="KW-1133">Transmembrane helix</keyword>
<gene>
    <name evidence="3" type="ORF">LR48_Vigan743s000300</name>
</gene>
<dbReference type="Proteomes" id="UP000053144">
    <property type="component" value="Unassembled WGS sequence"/>
</dbReference>
<keyword evidence="2" id="KW-0812">Transmembrane</keyword>
<dbReference type="AlphaFoldDB" id="A0A0L9TGK0"/>
<feature type="transmembrane region" description="Helical" evidence="2">
    <location>
        <begin position="81"/>
        <end position="101"/>
    </location>
</feature>
<proteinExistence type="predicted"/>
<feature type="compositionally biased region" description="Polar residues" evidence="1">
    <location>
        <begin position="32"/>
        <end position="50"/>
    </location>
</feature>
<name>A0A0L9TGK0_PHAAN</name>
<organism evidence="3 4">
    <name type="scientific">Phaseolus angularis</name>
    <name type="common">Azuki bean</name>
    <name type="synonym">Vigna angularis</name>
    <dbReference type="NCBI Taxonomy" id="3914"/>
    <lineage>
        <taxon>Eukaryota</taxon>
        <taxon>Viridiplantae</taxon>
        <taxon>Streptophyta</taxon>
        <taxon>Embryophyta</taxon>
        <taxon>Tracheophyta</taxon>
        <taxon>Spermatophyta</taxon>
        <taxon>Magnoliopsida</taxon>
        <taxon>eudicotyledons</taxon>
        <taxon>Gunneridae</taxon>
        <taxon>Pentapetalae</taxon>
        <taxon>rosids</taxon>
        <taxon>fabids</taxon>
        <taxon>Fabales</taxon>
        <taxon>Fabaceae</taxon>
        <taxon>Papilionoideae</taxon>
        <taxon>50 kb inversion clade</taxon>
        <taxon>NPAAA clade</taxon>
        <taxon>indigoferoid/millettioid clade</taxon>
        <taxon>Phaseoleae</taxon>
        <taxon>Vigna</taxon>
    </lineage>
</organism>